<name>A0A6S6WGH8_9PLEO</name>
<reference evidence="1" key="1">
    <citation type="submission" date="2021-02" db="EMBL/GenBank/DDBJ databases">
        <authorList>
            <person name="Syme A R."/>
            <person name="Syme A R."/>
            <person name="Moolhuijzen P."/>
        </authorList>
    </citation>
    <scope>NUCLEOTIDE SEQUENCE</scope>
    <source>
        <strain evidence="1">W1-1</strain>
    </source>
</reference>
<dbReference type="EMBL" id="HG992984">
    <property type="protein sequence ID" value="CAE7202891.1"/>
    <property type="molecule type" value="Genomic_DNA"/>
</dbReference>
<sequence>MMSQSQQLTKWKRPHKKQFDAIFYPRAENLTTFSLLSDDMRDPLYAITSLVNNMPLSSDANSNNACAVFGSLPLDALSQILKNLPNLVFDALREWVFVAAAQAGQVGIMLAMLQLNVDPFGETMMDQGSPPKSICSLDLQSLQKLPKAMTSNLTSWIQAGLLVHCIENLATESSIALRYVFESFEKDITPRDLNLRSALLSAMEAGVWWNKSAAPVNLEAFYILGYVFNDYLLFPTGLSVQKNAAREFCEKEDWDSAASFVVIVDPEVHSKSIEEYEVQAKRWKEAKKAIEEAIMEKNLEKAWGYLKQCSDPGIWNEYASNITERDTSHSVSQISIGIIREMEDRGYGIQTQFLTLIEGGHIATVGALLQEESQWCLALETAKSRQDFWTLEFFIFQRTKIPYVDYVLLHDGRQQFCLRILAFYAMTMNGYFNLVWTPVSSSMMHDDTLRKVPVWYNGFRKDESVACNFMVFPSLLAVAAERNPREWISFLLIEGNRTADSMALLRTVNFKAEIATICLLLNASQSKGFSTQHNYGSAATRQAILDRDPKMIKILCGSVKIDSIELSTEEYLAIQSEKPISALGQAIKMQEYQMHT</sequence>
<dbReference type="Proteomes" id="UP000472372">
    <property type="component" value="Chromosome 8"/>
</dbReference>
<dbReference type="AlphaFoldDB" id="A0A6S6WGH8"/>
<accession>A0A6S6WGH8</accession>
<evidence type="ECO:0000313" key="1">
    <source>
        <dbReference type="EMBL" id="CAE7202891.1"/>
    </source>
</evidence>
<protein>
    <submittedName>
        <fullName evidence="1">Uncharacterized protein</fullName>
    </submittedName>
</protein>
<proteinExistence type="predicted"/>
<gene>
    <name evidence="1" type="ORF">PTTW11_09123</name>
</gene>
<evidence type="ECO:0000313" key="2">
    <source>
        <dbReference type="Proteomes" id="UP000472372"/>
    </source>
</evidence>
<organism evidence="1 2">
    <name type="scientific">Pyrenophora teres f. teres</name>
    <dbReference type="NCBI Taxonomy" id="97479"/>
    <lineage>
        <taxon>Eukaryota</taxon>
        <taxon>Fungi</taxon>
        <taxon>Dikarya</taxon>
        <taxon>Ascomycota</taxon>
        <taxon>Pezizomycotina</taxon>
        <taxon>Dothideomycetes</taxon>
        <taxon>Pleosporomycetidae</taxon>
        <taxon>Pleosporales</taxon>
        <taxon>Pleosporineae</taxon>
        <taxon>Pleosporaceae</taxon>
        <taxon>Pyrenophora</taxon>
    </lineage>
</organism>